<keyword evidence="1" id="KW-0472">Membrane</keyword>
<accession>A0A6P7NCJ0</accession>
<dbReference type="InParanoid" id="A0A6P7NCJ0"/>
<organism evidence="2 3">
    <name type="scientific">Betta splendens</name>
    <name type="common">Siamese fighting fish</name>
    <dbReference type="NCBI Taxonomy" id="158456"/>
    <lineage>
        <taxon>Eukaryota</taxon>
        <taxon>Metazoa</taxon>
        <taxon>Chordata</taxon>
        <taxon>Craniata</taxon>
        <taxon>Vertebrata</taxon>
        <taxon>Euteleostomi</taxon>
        <taxon>Actinopterygii</taxon>
        <taxon>Neopterygii</taxon>
        <taxon>Teleostei</taxon>
        <taxon>Neoteleostei</taxon>
        <taxon>Acanthomorphata</taxon>
        <taxon>Anabantaria</taxon>
        <taxon>Anabantiformes</taxon>
        <taxon>Anabantoidei</taxon>
        <taxon>Osphronemidae</taxon>
        <taxon>Betta</taxon>
    </lineage>
</organism>
<reference evidence="3" key="1">
    <citation type="submission" date="2025-08" db="UniProtKB">
        <authorList>
            <consortium name="RefSeq"/>
        </authorList>
    </citation>
    <scope>IDENTIFICATION</scope>
</reference>
<keyword evidence="1" id="KW-0812">Transmembrane</keyword>
<dbReference type="AlphaFoldDB" id="A0A6P7NCJ0"/>
<gene>
    <name evidence="3" type="primary">LOC114861846</name>
</gene>
<keyword evidence="2" id="KW-1185">Reference proteome</keyword>
<name>A0A6P7NCJ0_BETSP</name>
<evidence type="ECO:0000313" key="2">
    <source>
        <dbReference type="Proteomes" id="UP000515150"/>
    </source>
</evidence>
<dbReference type="GeneID" id="114861846"/>
<proteinExistence type="predicted"/>
<dbReference type="Proteomes" id="UP000515150">
    <property type="component" value="Chromosome 9"/>
</dbReference>
<evidence type="ECO:0000313" key="3">
    <source>
        <dbReference type="RefSeq" id="XP_029017342.2"/>
    </source>
</evidence>
<evidence type="ECO:0000256" key="1">
    <source>
        <dbReference type="SAM" id="Phobius"/>
    </source>
</evidence>
<feature type="transmembrane region" description="Helical" evidence="1">
    <location>
        <begin position="242"/>
        <end position="262"/>
    </location>
</feature>
<dbReference type="KEGG" id="bspl:114861846"/>
<feature type="transmembrane region" description="Helical" evidence="1">
    <location>
        <begin position="111"/>
        <end position="129"/>
    </location>
</feature>
<sequence>MNCVKSINKGKLCNRPWTVWAEKLCLSEDQNPHWRTLYKAPLMKRTADLQWQILHGAITTNAFISVLNPNVSNECLFCGMQVQRKQEQFFHRQRRAVLLIKTTKMLIMRKLAVPVFLVLCSLTWCFPGGSDGNTTALFYCTEPGCALKVNKVFCNDEPVPFNSPMKECTGAPPPNTVCQRGGRAFVSTNTSGPCEFEADTYIQTKKCTDNTDVCDFTSGTTPPPLNIPESRNQDQGGSRTHYIPLIVVLVTGVVLVLLALYWRKPESQINNHKGTCPVRLTACLCTVGRSLSPRRDFTHTAEHGDSTQTGGT</sequence>
<dbReference type="RefSeq" id="XP_029017342.2">
    <property type="nucleotide sequence ID" value="XM_029161509.3"/>
</dbReference>
<dbReference type="OrthoDB" id="8800840at2759"/>
<protein>
    <submittedName>
        <fullName evidence="3">Uncharacterized protein LOC114861846 isoform X1</fullName>
    </submittedName>
</protein>
<keyword evidence="1" id="KW-1133">Transmembrane helix</keyword>